<feature type="domain" description="Glycosyltransferase subfamily 4-like N-terminal" evidence="1">
    <location>
        <begin position="28"/>
        <end position="197"/>
    </location>
</feature>
<dbReference type="SUPFAM" id="SSF53756">
    <property type="entry name" value="UDP-Glycosyltransferase/glycogen phosphorylase"/>
    <property type="match status" value="1"/>
</dbReference>
<sequence length="423" mass="46471">MSESPAAGRPRRVLIVVQNLPVPFDRRVWLEATTLARAGYRVSVICPRMKGFTAGRETLEDVDIHRYPLPISAEGTLGFAAEFAWCFVMTALLSVRVALFGRGFDVLHACNPPETYWLLGAFWRLFGKVFLFDHHDLSPEMYAAKFGREGGLLFRALLFLERMTFRVAQVVVTTNESHKAIAVSRGGKAPEDVHVVRSGPDLARFALHGRDAGWSRGKPFLVAYLGEICRQDGVDHLVRAMRILRDGLGRRDVHCVLVGGGPHQPAIARYAEEIGVADCCTFTGRVSDDTLCRILSSADIGVDPDPKTAWSDKSTMNKVVEYMFFGLPVLAYDLHETRVSAGEAGLYVTANDERALAEGIARLLDDAPARRRMGEIGRQRVRTALAWSYSVPPLLAAYDHAFALRAARRLPAPGPRGGGAAAA</sequence>
<evidence type="ECO:0000259" key="1">
    <source>
        <dbReference type="Pfam" id="PF13579"/>
    </source>
</evidence>
<reference evidence="2 3" key="1">
    <citation type="submission" date="2021-08" db="EMBL/GenBank/DDBJ databases">
        <title>Caldovatus sediminis gen. nov., sp. nov., a moderately thermophilic bacterium isolated from a hot spring.</title>
        <authorList>
            <person name="Hu C.-J."/>
            <person name="Li W.-J."/>
            <person name="Xian W.-D."/>
        </authorList>
    </citation>
    <scope>NUCLEOTIDE SEQUENCE [LARGE SCALE GENOMIC DNA]</scope>
    <source>
        <strain evidence="2 3">SYSU G05006</strain>
    </source>
</reference>
<dbReference type="CDD" id="cd03794">
    <property type="entry name" value="GT4_WbuB-like"/>
    <property type="match status" value="1"/>
</dbReference>
<dbReference type="PANTHER" id="PTHR45947:SF3">
    <property type="entry name" value="SULFOQUINOVOSYL TRANSFERASE SQD2"/>
    <property type="match status" value="1"/>
</dbReference>
<dbReference type="RefSeq" id="WP_220119060.1">
    <property type="nucleotide sequence ID" value="NZ_JAHZUY010000084.1"/>
</dbReference>
<dbReference type="Pfam" id="PF13579">
    <property type="entry name" value="Glyco_trans_4_4"/>
    <property type="match status" value="1"/>
</dbReference>
<dbReference type="Pfam" id="PF13692">
    <property type="entry name" value="Glyco_trans_1_4"/>
    <property type="match status" value="1"/>
</dbReference>
<dbReference type="PANTHER" id="PTHR45947">
    <property type="entry name" value="SULFOQUINOVOSYL TRANSFERASE SQD2"/>
    <property type="match status" value="1"/>
</dbReference>
<name>A0ABS7F6P8_9PROT</name>
<protein>
    <submittedName>
        <fullName evidence="2">Glycosyltransferase family 4 protein</fullName>
    </submittedName>
</protein>
<dbReference type="InterPro" id="IPR028098">
    <property type="entry name" value="Glyco_trans_4-like_N"/>
</dbReference>
<proteinExistence type="predicted"/>
<comment type="caution">
    <text evidence="2">The sequence shown here is derived from an EMBL/GenBank/DDBJ whole genome shotgun (WGS) entry which is preliminary data.</text>
</comment>
<dbReference type="Gene3D" id="3.40.50.2000">
    <property type="entry name" value="Glycogen Phosphorylase B"/>
    <property type="match status" value="2"/>
</dbReference>
<organism evidence="2 3">
    <name type="scientific">Caldovatus aquaticus</name>
    <dbReference type="NCBI Taxonomy" id="2865671"/>
    <lineage>
        <taxon>Bacteria</taxon>
        <taxon>Pseudomonadati</taxon>
        <taxon>Pseudomonadota</taxon>
        <taxon>Alphaproteobacteria</taxon>
        <taxon>Acetobacterales</taxon>
        <taxon>Roseomonadaceae</taxon>
        <taxon>Caldovatus</taxon>
    </lineage>
</organism>
<accession>A0ABS7F6P8</accession>
<dbReference type="EMBL" id="JAHZUY010000084">
    <property type="protein sequence ID" value="MBW8271287.1"/>
    <property type="molecule type" value="Genomic_DNA"/>
</dbReference>
<dbReference type="Proteomes" id="UP001519924">
    <property type="component" value="Unassembled WGS sequence"/>
</dbReference>
<dbReference type="InterPro" id="IPR050194">
    <property type="entry name" value="Glycosyltransferase_grp1"/>
</dbReference>
<evidence type="ECO:0000313" key="2">
    <source>
        <dbReference type="EMBL" id="MBW8271287.1"/>
    </source>
</evidence>
<evidence type="ECO:0000313" key="3">
    <source>
        <dbReference type="Proteomes" id="UP001519924"/>
    </source>
</evidence>
<keyword evidence="3" id="KW-1185">Reference proteome</keyword>
<gene>
    <name evidence="2" type="ORF">K1J50_17560</name>
</gene>